<keyword evidence="2" id="KW-1185">Reference proteome</keyword>
<evidence type="ECO:0008006" key="3">
    <source>
        <dbReference type="Google" id="ProtNLM"/>
    </source>
</evidence>
<dbReference type="HOGENOM" id="CLU_034360_0_0_3"/>
<organism evidence="1 2">
    <name type="scientific">Stanieria cyanosphaera (strain ATCC 29371 / PCC 7437)</name>
    <dbReference type="NCBI Taxonomy" id="111780"/>
    <lineage>
        <taxon>Bacteria</taxon>
        <taxon>Bacillati</taxon>
        <taxon>Cyanobacteriota</taxon>
        <taxon>Cyanophyceae</taxon>
        <taxon>Pleurocapsales</taxon>
        <taxon>Dermocarpellaceae</taxon>
        <taxon>Stanieria</taxon>
    </lineage>
</organism>
<dbReference type="EMBL" id="CP003653">
    <property type="protein sequence ID" value="AFZ36047.1"/>
    <property type="molecule type" value="Genomic_DNA"/>
</dbReference>
<dbReference type="STRING" id="111780.Sta7437_2514"/>
<evidence type="ECO:0000313" key="2">
    <source>
        <dbReference type="Proteomes" id="UP000010473"/>
    </source>
</evidence>
<accession>K9XWK5</accession>
<proteinExistence type="predicted"/>
<dbReference type="eggNOG" id="ENOG50335C0">
    <property type="taxonomic scope" value="Bacteria"/>
</dbReference>
<reference evidence="2" key="1">
    <citation type="journal article" date="2013" name="Proc. Natl. Acad. Sci. U.S.A.">
        <title>Improving the coverage of the cyanobacterial phylum using diversity-driven genome sequencing.</title>
        <authorList>
            <person name="Shih P.M."/>
            <person name="Wu D."/>
            <person name="Latifi A."/>
            <person name="Axen S.D."/>
            <person name="Fewer D.P."/>
            <person name="Talla E."/>
            <person name="Calteau A."/>
            <person name="Cai F."/>
            <person name="Tandeau de Marsac N."/>
            <person name="Rippka R."/>
            <person name="Herdman M."/>
            <person name="Sivonen K."/>
            <person name="Coursin T."/>
            <person name="Laurent T."/>
            <person name="Goodwin L."/>
            <person name="Nolan M."/>
            <person name="Davenport K.W."/>
            <person name="Han C.S."/>
            <person name="Rubin E.M."/>
            <person name="Eisen J.A."/>
            <person name="Woyke T."/>
            <person name="Gugger M."/>
            <person name="Kerfeld C.A."/>
        </authorList>
    </citation>
    <scope>NUCLEOTIDE SEQUENCE [LARGE SCALE GENOMIC DNA]</scope>
    <source>
        <strain evidence="2">ATCC 29371 / PCC 7437</strain>
    </source>
</reference>
<protein>
    <recommendedName>
        <fullName evidence="3">DGQHR domain protein</fullName>
    </recommendedName>
</protein>
<dbReference type="Proteomes" id="UP000010473">
    <property type="component" value="Chromosome"/>
</dbReference>
<dbReference type="AlphaFoldDB" id="K9XWK5"/>
<evidence type="ECO:0000313" key="1">
    <source>
        <dbReference type="EMBL" id="AFZ36047.1"/>
    </source>
</evidence>
<dbReference type="OrthoDB" id="580979at2"/>
<dbReference type="PATRIC" id="fig|111780.3.peg.2615"/>
<dbReference type="RefSeq" id="WP_015193715.1">
    <property type="nucleotide sequence ID" value="NC_019748.1"/>
</dbReference>
<sequence>MPIFRYKAIRVRQTDSGDWLVLFAASAVEIDIWSGVPQKKTIGTQETTGFQREENRKRIKEISSFYQNEQNIIQNPLLCALRKLDSEKIKFEPNNNQDNDDAFIQHGYLTITTEQLEELSLLELLKKVKVDLECRLPELAQRKPSDNLIQQLKQRAEIGSFSEEFEDEMNEEQDVEISDTDENMEISLTDESHILDFWEEIAAYVTVLEEIKDNFDDDNFLNYSKKSLISFLHPIVVVDGQHRLRAAVKSAKEIVKKEDKYKEKIEEILFNQDIDPNEVQQQIETEAARKLPVSLLMNNDPAEQVFQFVVVNQKATPIKPALLGTIISTSLSNEELERVSDRLENAGIKLEESRAVTFLARYPDSPFYGLVERGLNSDQKDNLKWNVLASIVKIFRDLKGGKLFHESVDYADKWKRTCLDSSNLVQEWQAQEFNNAYEYWRALDGCWREVFISFWTIIRDQLADRDNDEAWHYWGNPKQSNIFNKTSLTILAADFFQYLCERRVGIDEVSQIQHHVDQWLEGVNRDYFNRDWNLHGVKKDVPGIRKQWSKLWVEYRKDPKQLPRSNQYRVPLN</sequence>
<dbReference type="KEGG" id="scs:Sta7437_2514"/>
<name>K9XWK5_STAC7</name>
<gene>
    <name evidence="1" type="ordered locus">Sta7437_2514</name>
</gene>